<evidence type="ECO:0000256" key="2">
    <source>
        <dbReference type="ARBA" id="ARBA00035170"/>
    </source>
</evidence>
<name>A0A1B6FHB8_9HEMI</name>
<dbReference type="CDD" id="cd15465">
    <property type="entry name" value="bS6_mito"/>
    <property type="match status" value="1"/>
</dbReference>
<dbReference type="SUPFAM" id="SSF54995">
    <property type="entry name" value="Ribosomal protein S6"/>
    <property type="match status" value="1"/>
</dbReference>
<dbReference type="InterPro" id="IPR000529">
    <property type="entry name" value="Ribosomal_bS6"/>
</dbReference>
<reference evidence="4" key="1">
    <citation type="submission" date="2015-11" db="EMBL/GenBank/DDBJ databases">
        <title>De novo transcriptome assembly of four potential Pierce s Disease insect vectors from Arizona vineyards.</title>
        <authorList>
            <person name="Tassone E.E."/>
        </authorList>
    </citation>
    <scope>NUCLEOTIDE SEQUENCE</scope>
</reference>
<dbReference type="GO" id="GO:0003735">
    <property type="term" value="F:structural constituent of ribosome"/>
    <property type="evidence" value="ECO:0007669"/>
    <property type="project" value="InterPro"/>
</dbReference>
<dbReference type="GO" id="GO:0006412">
    <property type="term" value="P:translation"/>
    <property type="evidence" value="ECO:0007669"/>
    <property type="project" value="InterPro"/>
</dbReference>
<dbReference type="AlphaFoldDB" id="A0A1B6FHB8"/>
<gene>
    <name evidence="4" type="ORF">g.15298</name>
</gene>
<dbReference type="Pfam" id="PF01250">
    <property type="entry name" value="Ribosomal_S6"/>
    <property type="match status" value="1"/>
</dbReference>
<dbReference type="Gene3D" id="3.30.70.60">
    <property type="match status" value="1"/>
</dbReference>
<sequence>MPSYELSFLIRVLPKLDTSTILKRAASAIFEHGGIIRKIENLGSRPTPYKISSHGQVHKEASYFVYTFDFPPAKLSVLNEALARDVDIVRKRIFRVTPEEPVDCMLEEEIKPAPYRKEVQDMIEEGRRKAAQKKKFSYGNNLKIYPFQK</sequence>
<evidence type="ECO:0000313" key="4">
    <source>
        <dbReference type="EMBL" id="JAS49612.1"/>
    </source>
</evidence>
<dbReference type="GO" id="GO:0005763">
    <property type="term" value="C:mitochondrial small ribosomal subunit"/>
    <property type="evidence" value="ECO:0007669"/>
    <property type="project" value="TreeGrafter"/>
</dbReference>
<dbReference type="InterPro" id="IPR035980">
    <property type="entry name" value="Ribosomal_bS6_sf"/>
</dbReference>
<accession>A0A1B6FHB8</accession>
<organism evidence="4">
    <name type="scientific">Cuerna arida</name>
    <dbReference type="NCBI Taxonomy" id="1464854"/>
    <lineage>
        <taxon>Eukaryota</taxon>
        <taxon>Metazoa</taxon>
        <taxon>Ecdysozoa</taxon>
        <taxon>Arthropoda</taxon>
        <taxon>Hexapoda</taxon>
        <taxon>Insecta</taxon>
        <taxon>Pterygota</taxon>
        <taxon>Neoptera</taxon>
        <taxon>Paraneoptera</taxon>
        <taxon>Hemiptera</taxon>
        <taxon>Auchenorrhyncha</taxon>
        <taxon>Membracoidea</taxon>
        <taxon>Cicadellidae</taxon>
        <taxon>Cicadellinae</taxon>
        <taxon>Proconiini</taxon>
        <taxon>Cuerna</taxon>
    </lineage>
</organism>
<dbReference type="GO" id="GO:0070181">
    <property type="term" value="F:small ribosomal subunit rRNA binding"/>
    <property type="evidence" value="ECO:0007669"/>
    <property type="project" value="TreeGrafter"/>
</dbReference>
<dbReference type="FunFam" id="3.30.70.60:FF:000014">
    <property type="entry name" value="28S ribosomal protein S6, mitochondrial"/>
    <property type="match status" value="1"/>
</dbReference>
<protein>
    <recommendedName>
        <fullName evidence="2">Small ribosomal subunit protein bS6m</fullName>
    </recommendedName>
    <alternativeName>
        <fullName evidence="3">28S ribosomal protein S6, mitochondrial</fullName>
    </alternativeName>
</protein>
<proteinExistence type="inferred from homology"/>
<dbReference type="InterPro" id="IPR014717">
    <property type="entry name" value="Transl_elong_EF1B/ribsomal_bS6"/>
</dbReference>
<comment type="similarity">
    <text evidence="1">Belongs to the bacterial ribosomal protein bS6 family.</text>
</comment>
<dbReference type="EMBL" id="GECZ01020157">
    <property type="protein sequence ID" value="JAS49612.1"/>
    <property type="molecule type" value="Transcribed_RNA"/>
</dbReference>
<dbReference type="PANTHER" id="PTHR21011">
    <property type="entry name" value="MITOCHONDRIAL 28S RIBOSOMAL PROTEIN S6"/>
    <property type="match status" value="1"/>
</dbReference>
<evidence type="ECO:0000256" key="3">
    <source>
        <dbReference type="ARBA" id="ARBA00035365"/>
    </source>
</evidence>
<evidence type="ECO:0000256" key="1">
    <source>
        <dbReference type="ARBA" id="ARBA00009512"/>
    </source>
</evidence>
<dbReference type="PANTHER" id="PTHR21011:SF1">
    <property type="entry name" value="SMALL RIBOSOMAL SUBUNIT PROTEIN BS6M"/>
    <property type="match status" value="1"/>
</dbReference>